<sequence length="96" mass="10498">MHLLNSGGSICRKEHQLAAKSDVCQHVILRLPLGTLQQRPTAQLLKDVEQALDNLFPNGCYKTVPKGLVDVINQLEGSNPLGNGSFLDQIRYTSGN</sequence>
<accession>A0A8J2EEA6</accession>
<gene>
    <name evidence="1" type="ORF">HICCMSTLAB_LOCUS1957</name>
</gene>
<evidence type="ECO:0000313" key="1">
    <source>
        <dbReference type="EMBL" id="CAG5075976.1"/>
    </source>
</evidence>
<name>A0A8J2EEA6_COTCN</name>
<evidence type="ECO:0000313" key="2">
    <source>
        <dbReference type="Proteomes" id="UP000786811"/>
    </source>
</evidence>
<comment type="caution">
    <text evidence="1">The sequence shown here is derived from an EMBL/GenBank/DDBJ whole genome shotgun (WGS) entry which is preliminary data.</text>
</comment>
<dbReference type="AlphaFoldDB" id="A0A8J2EEA6"/>
<proteinExistence type="predicted"/>
<keyword evidence="2" id="KW-1185">Reference proteome</keyword>
<dbReference type="EMBL" id="CAJNRD030001116">
    <property type="protein sequence ID" value="CAG5075976.1"/>
    <property type="molecule type" value="Genomic_DNA"/>
</dbReference>
<organism evidence="1 2">
    <name type="scientific">Cotesia congregata</name>
    <name type="common">Parasitoid wasp</name>
    <name type="synonym">Apanteles congregatus</name>
    <dbReference type="NCBI Taxonomy" id="51543"/>
    <lineage>
        <taxon>Eukaryota</taxon>
        <taxon>Metazoa</taxon>
        <taxon>Ecdysozoa</taxon>
        <taxon>Arthropoda</taxon>
        <taxon>Hexapoda</taxon>
        <taxon>Insecta</taxon>
        <taxon>Pterygota</taxon>
        <taxon>Neoptera</taxon>
        <taxon>Endopterygota</taxon>
        <taxon>Hymenoptera</taxon>
        <taxon>Apocrita</taxon>
        <taxon>Ichneumonoidea</taxon>
        <taxon>Braconidae</taxon>
        <taxon>Microgastrinae</taxon>
        <taxon>Cotesia</taxon>
    </lineage>
</organism>
<protein>
    <submittedName>
        <fullName evidence="1">Uncharacterized protein</fullName>
    </submittedName>
</protein>
<dbReference type="Proteomes" id="UP000786811">
    <property type="component" value="Unassembled WGS sequence"/>
</dbReference>
<reference evidence="1" key="1">
    <citation type="submission" date="2021-04" db="EMBL/GenBank/DDBJ databases">
        <authorList>
            <person name="Chebbi M.A.C M."/>
        </authorList>
    </citation>
    <scope>NUCLEOTIDE SEQUENCE</scope>
</reference>